<evidence type="ECO:0000256" key="7">
    <source>
        <dbReference type="ARBA" id="ARBA00023157"/>
    </source>
</evidence>
<keyword evidence="5" id="KW-1133">Transmembrane helix</keyword>
<keyword evidence="13" id="KW-1185">Reference proteome</keyword>
<dbReference type="OMA" id="ICKEKCH"/>
<evidence type="ECO:0000256" key="2">
    <source>
        <dbReference type="ARBA" id="ARBA00022536"/>
    </source>
</evidence>
<comment type="subcellular location">
    <subcellularLocation>
        <location evidence="1">Membrane</location>
        <topology evidence="1">Single-pass type I membrane protein</topology>
    </subcellularLocation>
</comment>
<dbReference type="PROSITE" id="PS01186">
    <property type="entry name" value="EGF_2"/>
    <property type="match status" value="1"/>
</dbReference>
<dbReference type="SMART" id="SM00181">
    <property type="entry name" value="EGF"/>
    <property type="match status" value="4"/>
</dbReference>
<dbReference type="PROSITE" id="PS00022">
    <property type="entry name" value="EGF_1"/>
    <property type="match status" value="2"/>
</dbReference>
<dbReference type="PANTHER" id="PTHR11219:SF69">
    <property type="entry name" value="TENEURIN-A"/>
    <property type="match status" value="1"/>
</dbReference>
<dbReference type="EMBL" id="VCGU01000008">
    <property type="protein sequence ID" value="TRY71816.1"/>
    <property type="molecule type" value="Genomic_DNA"/>
</dbReference>
<dbReference type="Proteomes" id="UP000318571">
    <property type="component" value="Chromosome 7"/>
</dbReference>
<dbReference type="AlphaFoldDB" id="A0A553P2A7"/>
<evidence type="ECO:0000256" key="6">
    <source>
        <dbReference type="ARBA" id="ARBA00023136"/>
    </source>
</evidence>
<comment type="caution">
    <text evidence="12">The sequence shown here is derived from an EMBL/GenBank/DDBJ whole genome shotgun (WGS) entry which is preliminary data.</text>
</comment>
<feature type="chain" id="PRO_5022067687" description="EGF-like domain-containing protein" evidence="9">
    <location>
        <begin position="21"/>
        <end position="323"/>
    </location>
</feature>
<evidence type="ECO:0000256" key="1">
    <source>
        <dbReference type="ARBA" id="ARBA00004479"/>
    </source>
</evidence>
<keyword evidence="2" id="KW-0245">EGF-like domain</keyword>
<evidence type="ECO:0000259" key="10">
    <source>
        <dbReference type="PROSITE" id="PS00022"/>
    </source>
</evidence>
<evidence type="ECO:0000256" key="4">
    <source>
        <dbReference type="ARBA" id="ARBA00022737"/>
    </source>
</evidence>
<dbReference type="FunFam" id="2.10.25.10:FF:000018">
    <property type="entry name" value="Delta-like 1"/>
    <property type="match status" value="2"/>
</dbReference>
<feature type="signal peptide" evidence="9">
    <location>
        <begin position="1"/>
        <end position="20"/>
    </location>
</feature>
<dbReference type="PANTHER" id="PTHR11219">
    <property type="entry name" value="TENEURIN AND N-ACETYLGLUCOSAMINE-1-PHOSPHODIESTER ALPHA-N-ACETYLGLUCOSAMINIDASE"/>
    <property type="match status" value="1"/>
</dbReference>
<evidence type="ECO:0000256" key="3">
    <source>
        <dbReference type="ARBA" id="ARBA00022692"/>
    </source>
</evidence>
<dbReference type="InterPro" id="IPR051216">
    <property type="entry name" value="Teneurin"/>
</dbReference>
<keyword evidence="9" id="KW-0732">Signal</keyword>
<evidence type="ECO:0000313" key="12">
    <source>
        <dbReference type="EMBL" id="TRY71816.1"/>
    </source>
</evidence>
<dbReference type="GO" id="GO:0016020">
    <property type="term" value="C:membrane"/>
    <property type="evidence" value="ECO:0007669"/>
    <property type="project" value="UniProtKB-SubCell"/>
</dbReference>
<name>A0A553P2A7_TIGCA</name>
<feature type="domain" description="EGF-like" evidence="10 11">
    <location>
        <begin position="121"/>
        <end position="132"/>
    </location>
</feature>
<keyword evidence="3" id="KW-0812">Transmembrane</keyword>
<keyword evidence="7" id="KW-1015">Disulfide bond</keyword>
<evidence type="ECO:0000256" key="5">
    <source>
        <dbReference type="ARBA" id="ARBA00022989"/>
    </source>
</evidence>
<reference evidence="12 13" key="1">
    <citation type="journal article" date="2018" name="Nat. Ecol. Evol.">
        <title>Genomic signatures of mitonuclear coevolution across populations of Tigriopus californicus.</title>
        <authorList>
            <person name="Barreto F.S."/>
            <person name="Watson E.T."/>
            <person name="Lima T.G."/>
            <person name="Willett C.S."/>
            <person name="Edmands S."/>
            <person name="Li W."/>
            <person name="Burton R.S."/>
        </authorList>
    </citation>
    <scope>NUCLEOTIDE SEQUENCE [LARGE SCALE GENOMIC DNA]</scope>
    <source>
        <strain evidence="12 13">San Diego</strain>
    </source>
</reference>
<accession>A0A553P2A7</accession>
<evidence type="ECO:0000256" key="8">
    <source>
        <dbReference type="ARBA" id="ARBA00023180"/>
    </source>
</evidence>
<feature type="domain" description="EGF-like" evidence="10">
    <location>
        <begin position="90"/>
        <end position="101"/>
    </location>
</feature>
<organism evidence="12 13">
    <name type="scientific">Tigriopus californicus</name>
    <name type="common">Marine copepod</name>
    <dbReference type="NCBI Taxonomy" id="6832"/>
    <lineage>
        <taxon>Eukaryota</taxon>
        <taxon>Metazoa</taxon>
        <taxon>Ecdysozoa</taxon>
        <taxon>Arthropoda</taxon>
        <taxon>Crustacea</taxon>
        <taxon>Multicrustacea</taxon>
        <taxon>Hexanauplia</taxon>
        <taxon>Copepoda</taxon>
        <taxon>Harpacticoida</taxon>
        <taxon>Harpacticidae</taxon>
        <taxon>Tigriopus</taxon>
    </lineage>
</organism>
<dbReference type="STRING" id="6832.A0A553P2A7"/>
<keyword evidence="8" id="KW-0325">Glycoprotein</keyword>
<keyword evidence="4" id="KW-0677">Repeat</keyword>
<gene>
    <name evidence="12" type="ORF">TCAL_12700</name>
</gene>
<sequence>MFPQLLTLLPIFVFLRDVQCFVNTKFGLPSLVVPIPCQADVLYEQFNYICVKNQIVCLPGWTNPENYCRDPACPEGCDENHGSCTKPNVCHCRAGYFGHACQNCVPLPGCIQGTCKQAYECNCNEGWQGVFCSEAICKEGCHPNSGFCDLPGQCECHIGWQSENCTDCAVLPGCIHGYCNRPLECICEEGWTGEFCDTPICKEKCHPAYGSCDVSDMNTFVFDSFLERVFVAVATKASCAMNAALIRVVSMERAVSRGLATVSQVGKEHNAIFPDKRDVSSHQEITRTSIMAEATISTKGDVNRVEENLALEGHIKLKLTITI</sequence>
<dbReference type="Gene3D" id="2.10.25.10">
    <property type="entry name" value="Laminin"/>
    <property type="match status" value="2"/>
</dbReference>
<protein>
    <recommendedName>
        <fullName evidence="10 11">EGF-like domain-containing protein</fullName>
    </recommendedName>
</protein>
<evidence type="ECO:0000256" key="9">
    <source>
        <dbReference type="SAM" id="SignalP"/>
    </source>
</evidence>
<dbReference type="InterPro" id="IPR000742">
    <property type="entry name" value="EGF"/>
</dbReference>
<dbReference type="Pfam" id="PF21700">
    <property type="entry name" value="EGF_DL_JAG"/>
    <property type="match status" value="2"/>
</dbReference>
<evidence type="ECO:0000313" key="13">
    <source>
        <dbReference type="Proteomes" id="UP000318571"/>
    </source>
</evidence>
<proteinExistence type="predicted"/>
<evidence type="ECO:0000259" key="11">
    <source>
        <dbReference type="PROSITE" id="PS01186"/>
    </source>
</evidence>
<keyword evidence="6" id="KW-0472">Membrane</keyword>